<dbReference type="Gene3D" id="3.30.70.1290">
    <property type="entry name" value="Transposase IS200-like"/>
    <property type="match status" value="1"/>
</dbReference>
<dbReference type="AlphaFoldDB" id="A0AAU7CIA8"/>
<proteinExistence type="predicted"/>
<evidence type="ECO:0008006" key="3">
    <source>
        <dbReference type="Google" id="ProtNLM"/>
    </source>
</evidence>
<dbReference type="GO" id="GO:0006313">
    <property type="term" value="P:DNA transposition"/>
    <property type="evidence" value="ECO:0007669"/>
    <property type="project" value="InterPro"/>
</dbReference>
<dbReference type="SUPFAM" id="SSF143422">
    <property type="entry name" value="Transposase IS200-like"/>
    <property type="match status" value="1"/>
</dbReference>
<dbReference type="EMBL" id="CP155447">
    <property type="protein sequence ID" value="XBH05198.1"/>
    <property type="molecule type" value="Genomic_DNA"/>
</dbReference>
<organism evidence="2">
    <name type="scientific">Singulisphaera sp. Ch08</name>
    <dbReference type="NCBI Taxonomy" id="3120278"/>
    <lineage>
        <taxon>Bacteria</taxon>
        <taxon>Pseudomonadati</taxon>
        <taxon>Planctomycetota</taxon>
        <taxon>Planctomycetia</taxon>
        <taxon>Isosphaerales</taxon>
        <taxon>Isosphaeraceae</taxon>
        <taxon>Singulisphaera</taxon>
    </lineage>
</organism>
<dbReference type="PANTHER" id="PTHR34322">
    <property type="entry name" value="TRANSPOSASE, Y1_TNP DOMAIN-CONTAINING"/>
    <property type="match status" value="1"/>
</dbReference>
<feature type="region of interest" description="Disordered" evidence="1">
    <location>
        <begin position="1"/>
        <end position="36"/>
    </location>
</feature>
<reference evidence="2" key="1">
    <citation type="submission" date="2024-05" db="EMBL/GenBank/DDBJ databases">
        <title>Planctomycetes of the genus Singulisphaera possess chitinolytic capabilities.</title>
        <authorList>
            <person name="Ivanova A."/>
        </authorList>
    </citation>
    <scope>NUCLEOTIDE SEQUENCE</scope>
    <source>
        <strain evidence="2">Ch08T</strain>
    </source>
</reference>
<feature type="compositionally biased region" description="Basic and acidic residues" evidence="1">
    <location>
        <begin position="9"/>
        <end position="31"/>
    </location>
</feature>
<dbReference type="InterPro" id="IPR036515">
    <property type="entry name" value="Transposase_17_sf"/>
</dbReference>
<sequence>MWIHRHSKARPETKKGGGDHSDLLSRRHGDYRGGMPRTARASVAGLWYHVLSRGNRREAVFHKPGDYDAFVQAMNDAGSRVLVDLLGYCLRPNDFHLLVRPQSDGDLGRWMQCC</sequence>
<protein>
    <recommendedName>
        <fullName evidence="3">Transposase IS200-like domain-containing protein</fullName>
    </recommendedName>
</protein>
<evidence type="ECO:0000256" key="1">
    <source>
        <dbReference type="SAM" id="MobiDB-lite"/>
    </source>
</evidence>
<dbReference type="GO" id="GO:0003677">
    <property type="term" value="F:DNA binding"/>
    <property type="evidence" value="ECO:0007669"/>
    <property type="project" value="InterPro"/>
</dbReference>
<name>A0AAU7CIA8_9BACT</name>
<accession>A0AAU7CIA8</accession>
<evidence type="ECO:0000313" key="2">
    <source>
        <dbReference type="EMBL" id="XBH05198.1"/>
    </source>
</evidence>
<dbReference type="PANTHER" id="PTHR34322:SF2">
    <property type="entry name" value="TRANSPOSASE IS200-LIKE DOMAIN-CONTAINING PROTEIN"/>
    <property type="match status" value="1"/>
</dbReference>
<dbReference type="GO" id="GO:0004803">
    <property type="term" value="F:transposase activity"/>
    <property type="evidence" value="ECO:0007669"/>
    <property type="project" value="InterPro"/>
</dbReference>
<dbReference type="RefSeq" id="WP_406698006.1">
    <property type="nucleotide sequence ID" value="NZ_CP155447.1"/>
</dbReference>
<gene>
    <name evidence="2" type="ORF">V5E97_04025</name>
</gene>